<name>A0ABT0JMY2_9PSED</name>
<reference evidence="1 2" key="1">
    <citation type="journal article" date="2022" name="Int. J. Syst. Evol. Microbiol.">
        <title>Pseudomonas aegrilactucae sp. nov. and Pseudomonas morbosilactucae sp. nov., pathogens causing bacterial rot of lettuce in Japan.</title>
        <authorList>
            <person name="Sawada H."/>
            <person name="Fujikawa T."/>
            <person name="Satou M."/>
        </authorList>
    </citation>
    <scope>NUCLEOTIDE SEQUENCE [LARGE SCALE GENOMIC DNA]</scope>
    <source>
        <strain evidence="1 2">MAFF 302046</strain>
    </source>
</reference>
<comment type="caution">
    <text evidence="1">The sequence shown here is derived from an EMBL/GenBank/DDBJ whole genome shotgun (WGS) entry which is preliminary data.</text>
</comment>
<dbReference type="Proteomes" id="UP001155163">
    <property type="component" value="Unassembled WGS sequence"/>
</dbReference>
<dbReference type="EMBL" id="JALQCX010000047">
    <property type="protein sequence ID" value="MCK9816960.1"/>
    <property type="molecule type" value="Genomic_DNA"/>
</dbReference>
<dbReference type="RefSeq" id="WP_268263209.1">
    <property type="nucleotide sequence ID" value="NZ_JALQCX010000047.1"/>
</dbReference>
<evidence type="ECO:0000313" key="1">
    <source>
        <dbReference type="EMBL" id="MCK9816960.1"/>
    </source>
</evidence>
<keyword evidence="2" id="KW-1185">Reference proteome</keyword>
<evidence type="ECO:0000313" key="2">
    <source>
        <dbReference type="Proteomes" id="UP001155163"/>
    </source>
</evidence>
<sequence length="123" mass="13573">MYELNRPELSKGRTLDECLHHFVDQRLAGKHKNLSVVDRAQGLAPAPFWFDVDAVEHPNSPAWPSVTRCILLMQSVSGCCCTSPAHEGVCRRIATGADLLLGLGLDSALNFHTSQKPIKVVFY</sequence>
<organism evidence="1 2">
    <name type="scientific">Pseudomonas morbosilactucae</name>
    <dbReference type="NCBI Taxonomy" id="2938197"/>
    <lineage>
        <taxon>Bacteria</taxon>
        <taxon>Pseudomonadati</taxon>
        <taxon>Pseudomonadota</taxon>
        <taxon>Gammaproteobacteria</taxon>
        <taxon>Pseudomonadales</taxon>
        <taxon>Pseudomonadaceae</taxon>
        <taxon>Pseudomonas</taxon>
    </lineage>
</organism>
<protein>
    <submittedName>
        <fullName evidence="1">Uncharacterized protein</fullName>
    </submittedName>
</protein>
<gene>
    <name evidence="1" type="ORF">M1B35_23230</name>
</gene>
<proteinExistence type="predicted"/>
<accession>A0ABT0JMY2</accession>
<reference evidence="1 2" key="2">
    <citation type="journal article" date="2023" name="Plant Pathol.">
        <title>Dismantling and reorganizing Pseudomonas marginalis sensu#lato.</title>
        <authorList>
            <person name="Sawada H."/>
            <person name="Fujikawa T."/>
            <person name="Satou M."/>
        </authorList>
    </citation>
    <scope>NUCLEOTIDE SEQUENCE [LARGE SCALE GENOMIC DNA]</scope>
    <source>
        <strain evidence="1 2">MAFF 302046</strain>
    </source>
</reference>